<keyword evidence="7" id="KW-1185">Reference proteome</keyword>
<dbReference type="PROSITE" id="PS50977">
    <property type="entry name" value="HTH_TETR_2"/>
    <property type="match status" value="1"/>
</dbReference>
<dbReference type="GO" id="GO:0000976">
    <property type="term" value="F:transcription cis-regulatory region binding"/>
    <property type="evidence" value="ECO:0007669"/>
    <property type="project" value="TreeGrafter"/>
</dbReference>
<keyword evidence="1" id="KW-0805">Transcription regulation</keyword>
<dbReference type="Gene3D" id="1.10.357.10">
    <property type="entry name" value="Tetracycline Repressor, domain 2"/>
    <property type="match status" value="1"/>
</dbReference>
<comment type="caution">
    <text evidence="6">The sequence shown here is derived from an EMBL/GenBank/DDBJ whole genome shotgun (WGS) entry which is preliminary data.</text>
</comment>
<evidence type="ECO:0000256" key="3">
    <source>
        <dbReference type="ARBA" id="ARBA00023163"/>
    </source>
</evidence>
<evidence type="ECO:0000256" key="4">
    <source>
        <dbReference type="PROSITE-ProRule" id="PRU00335"/>
    </source>
</evidence>
<dbReference type="InterPro" id="IPR001647">
    <property type="entry name" value="HTH_TetR"/>
</dbReference>
<dbReference type="OrthoDB" id="3212417at2"/>
<protein>
    <submittedName>
        <fullName evidence="6">TetR family transcriptional regulator</fullName>
    </submittedName>
</protein>
<proteinExistence type="predicted"/>
<evidence type="ECO:0000259" key="5">
    <source>
        <dbReference type="PROSITE" id="PS50977"/>
    </source>
</evidence>
<dbReference type="RefSeq" id="WP_083030998.1">
    <property type="nucleotide sequence ID" value="NZ_AP022618.1"/>
</dbReference>
<dbReference type="PANTHER" id="PTHR30055:SF234">
    <property type="entry name" value="HTH-TYPE TRANSCRIPTIONAL REGULATOR BETI"/>
    <property type="match status" value="1"/>
</dbReference>
<dbReference type="Proteomes" id="UP000192801">
    <property type="component" value="Unassembled WGS sequence"/>
</dbReference>
<reference evidence="6 7" key="1">
    <citation type="submission" date="2016-12" db="EMBL/GenBank/DDBJ databases">
        <title>The new phylogeny of genus Mycobacterium.</title>
        <authorList>
            <person name="Tortoli E."/>
            <person name="Trovato A."/>
            <person name="Cirillo D.M."/>
        </authorList>
    </citation>
    <scope>NUCLEOTIDE SEQUENCE [LARGE SCALE GENOMIC DNA]</scope>
    <source>
        <strain evidence="6 7">DSM 45130</strain>
    </source>
</reference>
<accession>A0A1X0DDW7</accession>
<evidence type="ECO:0000313" key="6">
    <source>
        <dbReference type="EMBL" id="ORA70392.1"/>
    </source>
</evidence>
<feature type="DNA-binding region" description="H-T-H motif" evidence="4">
    <location>
        <begin position="11"/>
        <end position="30"/>
    </location>
</feature>
<dbReference type="STRING" id="444597.BST26_10955"/>
<dbReference type="InterPro" id="IPR050109">
    <property type="entry name" value="HTH-type_TetR-like_transc_reg"/>
</dbReference>
<dbReference type="SUPFAM" id="SSF46689">
    <property type="entry name" value="Homeodomain-like"/>
    <property type="match status" value="1"/>
</dbReference>
<dbReference type="EMBL" id="MVHS01000022">
    <property type="protein sequence ID" value="ORA70392.1"/>
    <property type="molecule type" value="Genomic_DNA"/>
</dbReference>
<sequence>MLENEGYDAVQLREVARRARTSLATIYKRYPTRDELILAALQAWTDEHRYAGITIAPRRPGESLHTAYMRLLRTIFEPWERHPEMLTAFFRARSAPGGQRLLRRGIDAVAPAGRELLSGIDENFVADLDNIIAGLAYGLLGRYATGEIAVTDILTTLDRAVYWLTAGYDAAHPGDA</sequence>
<name>A0A1X0DDW7_9MYCO</name>
<dbReference type="AlphaFoldDB" id="A0A1X0DDW7"/>
<dbReference type="PANTHER" id="PTHR30055">
    <property type="entry name" value="HTH-TYPE TRANSCRIPTIONAL REGULATOR RUTR"/>
    <property type="match status" value="1"/>
</dbReference>
<dbReference type="GO" id="GO:0003700">
    <property type="term" value="F:DNA-binding transcription factor activity"/>
    <property type="evidence" value="ECO:0007669"/>
    <property type="project" value="TreeGrafter"/>
</dbReference>
<dbReference type="Pfam" id="PF00440">
    <property type="entry name" value="TetR_N"/>
    <property type="match status" value="1"/>
</dbReference>
<organism evidence="6 7">
    <name type="scientific">Mycolicibacterium insubricum</name>
    <dbReference type="NCBI Taxonomy" id="444597"/>
    <lineage>
        <taxon>Bacteria</taxon>
        <taxon>Bacillati</taxon>
        <taxon>Actinomycetota</taxon>
        <taxon>Actinomycetes</taxon>
        <taxon>Mycobacteriales</taxon>
        <taxon>Mycobacteriaceae</taxon>
        <taxon>Mycolicibacterium</taxon>
    </lineage>
</organism>
<keyword evidence="3" id="KW-0804">Transcription</keyword>
<keyword evidence="2 4" id="KW-0238">DNA-binding</keyword>
<evidence type="ECO:0000313" key="7">
    <source>
        <dbReference type="Proteomes" id="UP000192801"/>
    </source>
</evidence>
<feature type="domain" description="HTH tetR-type" evidence="5">
    <location>
        <begin position="1"/>
        <end position="48"/>
    </location>
</feature>
<dbReference type="InterPro" id="IPR041642">
    <property type="entry name" value="KstR_C"/>
</dbReference>
<dbReference type="Pfam" id="PF17925">
    <property type="entry name" value="TetR_C_20"/>
    <property type="match status" value="1"/>
</dbReference>
<dbReference type="InterPro" id="IPR009057">
    <property type="entry name" value="Homeodomain-like_sf"/>
</dbReference>
<evidence type="ECO:0000256" key="1">
    <source>
        <dbReference type="ARBA" id="ARBA00023015"/>
    </source>
</evidence>
<evidence type="ECO:0000256" key="2">
    <source>
        <dbReference type="ARBA" id="ARBA00023125"/>
    </source>
</evidence>
<gene>
    <name evidence="6" type="ORF">BST26_10955</name>
</gene>